<protein>
    <submittedName>
        <fullName evidence="2">Uncharacterized protein</fullName>
    </submittedName>
</protein>
<accession>A0A0F9A432</accession>
<reference evidence="2" key="1">
    <citation type="journal article" date="2015" name="Nature">
        <title>Complex archaea that bridge the gap between prokaryotes and eukaryotes.</title>
        <authorList>
            <person name="Spang A."/>
            <person name="Saw J.H."/>
            <person name="Jorgensen S.L."/>
            <person name="Zaremba-Niedzwiedzka K."/>
            <person name="Martijn J."/>
            <person name="Lind A.E."/>
            <person name="van Eijk R."/>
            <person name="Schleper C."/>
            <person name="Guy L."/>
            <person name="Ettema T.J."/>
        </authorList>
    </citation>
    <scope>NUCLEOTIDE SEQUENCE</scope>
</reference>
<keyword evidence="1" id="KW-0175">Coiled coil</keyword>
<dbReference type="AlphaFoldDB" id="A0A0F9A432"/>
<gene>
    <name evidence="2" type="ORF">LCGC14_2617140</name>
</gene>
<sequence length="115" mass="14015">MDSYVKVLRSYDYNHFEFCIPVDEKATVQERNEARKDAERLANEAVRQYKKAKEMARKRDDRQLKIDYFILKITAIQDIPQSERTPEELAMLKQYEDKNWESQFDYPYDYEDDEI</sequence>
<organism evidence="2">
    <name type="scientific">marine sediment metagenome</name>
    <dbReference type="NCBI Taxonomy" id="412755"/>
    <lineage>
        <taxon>unclassified sequences</taxon>
        <taxon>metagenomes</taxon>
        <taxon>ecological metagenomes</taxon>
    </lineage>
</organism>
<evidence type="ECO:0000313" key="2">
    <source>
        <dbReference type="EMBL" id="KKL04329.1"/>
    </source>
</evidence>
<comment type="caution">
    <text evidence="2">The sequence shown here is derived from an EMBL/GenBank/DDBJ whole genome shotgun (WGS) entry which is preliminary data.</text>
</comment>
<name>A0A0F9A432_9ZZZZ</name>
<proteinExistence type="predicted"/>
<feature type="coiled-coil region" evidence="1">
    <location>
        <begin position="24"/>
        <end position="55"/>
    </location>
</feature>
<evidence type="ECO:0000256" key="1">
    <source>
        <dbReference type="SAM" id="Coils"/>
    </source>
</evidence>
<dbReference type="EMBL" id="LAZR01044568">
    <property type="protein sequence ID" value="KKL04329.1"/>
    <property type="molecule type" value="Genomic_DNA"/>
</dbReference>